<evidence type="ECO:0000256" key="1">
    <source>
        <dbReference type="SAM" id="MobiDB-lite"/>
    </source>
</evidence>
<comment type="caution">
    <text evidence="2">The sequence shown here is derived from an EMBL/GenBank/DDBJ whole genome shotgun (WGS) entry which is preliminary data.</text>
</comment>
<keyword evidence="3" id="KW-1185">Reference proteome</keyword>
<evidence type="ECO:0000313" key="3">
    <source>
        <dbReference type="Proteomes" id="UP001367676"/>
    </source>
</evidence>
<evidence type="ECO:0000313" key="2">
    <source>
        <dbReference type="EMBL" id="KAK7604036.1"/>
    </source>
</evidence>
<protein>
    <submittedName>
        <fullName evidence="2">Uncharacterized protein</fullName>
    </submittedName>
</protein>
<name>A0AAN9TW57_9HEMI</name>
<accession>A0AAN9TW57</accession>
<dbReference type="EMBL" id="JBBCAQ010000004">
    <property type="protein sequence ID" value="KAK7604036.1"/>
    <property type="molecule type" value="Genomic_DNA"/>
</dbReference>
<feature type="region of interest" description="Disordered" evidence="1">
    <location>
        <begin position="79"/>
        <end position="98"/>
    </location>
</feature>
<organism evidence="2 3">
    <name type="scientific">Parthenolecanium corni</name>
    <dbReference type="NCBI Taxonomy" id="536013"/>
    <lineage>
        <taxon>Eukaryota</taxon>
        <taxon>Metazoa</taxon>
        <taxon>Ecdysozoa</taxon>
        <taxon>Arthropoda</taxon>
        <taxon>Hexapoda</taxon>
        <taxon>Insecta</taxon>
        <taxon>Pterygota</taxon>
        <taxon>Neoptera</taxon>
        <taxon>Paraneoptera</taxon>
        <taxon>Hemiptera</taxon>
        <taxon>Sternorrhyncha</taxon>
        <taxon>Coccoidea</taxon>
        <taxon>Coccidae</taxon>
        <taxon>Parthenolecanium</taxon>
    </lineage>
</organism>
<reference evidence="2 3" key="1">
    <citation type="submission" date="2024-03" db="EMBL/GenBank/DDBJ databases">
        <title>Adaptation during the transition from Ophiocordyceps entomopathogen to insect associate is accompanied by gene loss and intensified selection.</title>
        <authorList>
            <person name="Ward C.M."/>
            <person name="Onetto C.A."/>
            <person name="Borneman A.R."/>
        </authorList>
    </citation>
    <scope>NUCLEOTIDE SEQUENCE [LARGE SCALE GENOMIC DNA]</scope>
    <source>
        <strain evidence="2">AWRI1</strain>
        <tissue evidence="2">Single Adult Female</tissue>
    </source>
</reference>
<sequence>MQASTITSCEDLLQSAANPSSPLHNVYLLMEIRKHKKELSDQQVQRCKLELVKKLVDSQKEVSDLVTHSVANKRNSLVCNNPGAGDSRKTGEKRYSFPPGDRKAVSRLSAVSKKSSIGLKNLHSSPSWDLAVVSDFFSVLELISKFYNISDHEEFLRNRNQLMETLNLLKNYKSFDDILNQYIKKYKDLCDLKRRFDDIVGE</sequence>
<gene>
    <name evidence="2" type="ORF">V9T40_004309</name>
</gene>
<proteinExistence type="predicted"/>
<feature type="compositionally biased region" description="Basic and acidic residues" evidence="1">
    <location>
        <begin position="86"/>
        <end position="98"/>
    </location>
</feature>
<dbReference type="Proteomes" id="UP001367676">
    <property type="component" value="Unassembled WGS sequence"/>
</dbReference>
<dbReference type="AlphaFoldDB" id="A0AAN9TW57"/>